<reference evidence="1 2" key="1">
    <citation type="journal article" date="2014" name="World J. Microbiol. Biotechnol.">
        <title>Biodiversity and physiological characteristics of Antarctic and Arctic lichens-associated bacteria.</title>
        <authorList>
            <person name="Lee Y.M."/>
            <person name="Kim E.H."/>
            <person name="Lee H.K."/>
            <person name="Hong S.G."/>
        </authorList>
    </citation>
    <scope>NUCLEOTIDE SEQUENCE [LARGE SCALE GENOMIC DNA]</scope>
    <source>
        <strain evidence="1 2">PAMC 26569</strain>
    </source>
</reference>
<sequence>MNIAFLYIAEAYQCYHGAAVALELAGRPGVRVVSYYNDPDAPAHLERIRLAHGAPPMPTRRLRRSLPARLVQWVRFLGMAKTLVLLANRAELDRYDAIFVVEDTAALARRIGIRRPKLIYSPHGTGDRARGFDRSVAVFDFVLLAGSKTADRMLREGLVRPDNHAVTGSVKLETAERLRATLPPLFEHDRPIVLYNPHKAPAFSSWPRFIEPMIAQFREQDRFNLLVAPHVKLFRRRSQRLRDGWSRRSSGTVLIDTGSERSVDMSYTAAADIYVGDVSSQVYEFLSVPRPCVFINAHKLSWRDDPSFAHWHLGDVIEDPAELMDAIRAAPARHALYRDRQETMAALSLGRRDPGAAHRMADAVLAFMRR</sequence>
<dbReference type="GO" id="GO:0016020">
    <property type="term" value="C:membrane"/>
    <property type="evidence" value="ECO:0007669"/>
    <property type="project" value="InterPro"/>
</dbReference>
<dbReference type="EMBL" id="CP053708">
    <property type="protein sequence ID" value="QKE91772.1"/>
    <property type="molecule type" value="Genomic_DNA"/>
</dbReference>
<dbReference type="InterPro" id="IPR007554">
    <property type="entry name" value="Glycerophosphate_synth"/>
</dbReference>
<dbReference type="Proteomes" id="UP000500767">
    <property type="component" value="Chromosome"/>
</dbReference>
<dbReference type="GO" id="GO:0047355">
    <property type="term" value="F:CDP-glycerol glycerophosphotransferase activity"/>
    <property type="evidence" value="ECO:0007669"/>
    <property type="project" value="InterPro"/>
</dbReference>
<dbReference type="RefSeq" id="WP_171835132.1">
    <property type="nucleotide sequence ID" value="NZ_CP053708.1"/>
</dbReference>
<keyword evidence="2" id="KW-1185">Reference proteome</keyword>
<dbReference type="Pfam" id="PF04464">
    <property type="entry name" value="Glyphos_transf"/>
    <property type="match status" value="1"/>
</dbReference>
<dbReference type="InterPro" id="IPR043148">
    <property type="entry name" value="TagF_C"/>
</dbReference>
<gene>
    <name evidence="1" type="ORF">HN018_18570</name>
</gene>
<dbReference type="AlphaFoldDB" id="A0A6M8HTV5"/>
<evidence type="ECO:0000313" key="1">
    <source>
        <dbReference type="EMBL" id="QKE91772.1"/>
    </source>
</evidence>
<organism evidence="1 2">
    <name type="scientific">Lichenicola cladoniae</name>
    <dbReference type="NCBI Taxonomy" id="1484109"/>
    <lineage>
        <taxon>Bacteria</taxon>
        <taxon>Pseudomonadati</taxon>
        <taxon>Pseudomonadota</taxon>
        <taxon>Alphaproteobacteria</taxon>
        <taxon>Acetobacterales</taxon>
        <taxon>Acetobacteraceae</taxon>
        <taxon>Lichenicola</taxon>
    </lineage>
</organism>
<evidence type="ECO:0008006" key="3">
    <source>
        <dbReference type="Google" id="ProtNLM"/>
    </source>
</evidence>
<proteinExistence type="predicted"/>
<protein>
    <recommendedName>
        <fullName evidence="3">Glycosyl transferase</fullName>
    </recommendedName>
</protein>
<dbReference type="KEGG" id="lck:HN018_18570"/>
<evidence type="ECO:0000313" key="2">
    <source>
        <dbReference type="Proteomes" id="UP000500767"/>
    </source>
</evidence>
<dbReference type="SUPFAM" id="SSF53756">
    <property type="entry name" value="UDP-Glycosyltransferase/glycogen phosphorylase"/>
    <property type="match status" value="1"/>
</dbReference>
<accession>A0A6M8HTV5</accession>
<name>A0A6M8HTV5_9PROT</name>
<dbReference type="Gene3D" id="3.40.50.12580">
    <property type="match status" value="1"/>
</dbReference>